<dbReference type="InterPro" id="IPR045018">
    <property type="entry name" value="Azg-like"/>
</dbReference>
<dbReference type="PANTHER" id="PTHR43337:SF1">
    <property type="entry name" value="XANTHINE_URACIL PERMEASE C887.17-RELATED"/>
    <property type="match status" value="1"/>
</dbReference>
<accession>D7G2T1</accession>
<name>D7G2T1_ECTSI</name>
<keyword evidence="2" id="KW-0813">Transport</keyword>
<reference evidence="4 5" key="1">
    <citation type="journal article" date="2010" name="Nature">
        <title>The Ectocarpus genome and the independent evolution of multicellularity in brown algae.</title>
        <authorList>
            <person name="Cock J.M."/>
            <person name="Sterck L."/>
            <person name="Rouze P."/>
            <person name="Scornet D."/>
            <person name="Allen A.E."/>
            <person name="Amoutzias G."/>
            <person name="Anthouard V."/>
            <person name="Artiguenave F."/>
            <person name="Aury J.M."/>
            <person name="Badger J.H."/>
            <person name="Beszteri B."/>
            <person name="Billiau K."/>
            <person name="Bonnet E."/>
            <person name="Bothwell J.H."/>
            <person name="Bowler C."/>
            <person name="Boyen C."/>
            <person name="Brownlee C."/>
            <person name="Carrano C.J."/>
            <person name="Charrier B."/>
            <person name="Cho G.Y."/>
            <person name="Coelho S.M."/>
            <person name="Collen J."/>
            <person name="Corre E."/>
            <person name="Da Silva C."/>
            <person name="Delage L."/>
            <person name="Delaroque N."/>
            <person name="Dittami S.M."/>
            <person name="Doulbeau S."/>
            <person name="Elias M."/>
            <person name="Farnham G."/>
            <person name="Gachon C.M."/>
            <person name="Gschloessl B."/>
            <person name="Heesch S."/>
            <person name="Jabbari K."/>
            <person name="Jubin C."/>
            <person name="Kawai H."/>
            <person name="Kimura K."/>
            <person name="Kloareg B."/>
            <person name="Kupper F.C."/>
            <person name="Lang D."/>
            <person name="Le Bail A."/>
            <person name="Leblanc C."/>
            <person name="Lerouge P."/>
            <person name="Lohr M."/>
            <person name="Lopez P.J."/>
            <person name="Martens C."/>
            <person name="Maumus F."/>
            <person name="Michel G."/>
            <person name="Miranda-Saavedra D."/>
            <person name="Morales J."/>
            <person name="Moreau H."/>
            <person name="Motomura T."/>
            <person name="Nagasato C."/>
            <person name="Napoli C.A."/>
            <person name="Nelson D.R."/>
            <person name="Nyvall-Collen P."/>
            <person name="Peters A.F."/>
            <person name="Pommier C."/>
            <person name="Potin P."/>
            <person name="Poulain J."/>
            <person name="Quesneville H."/>
            <person name="Read B."/>
            <person name="Rensing S.A."/>
            <person name="Ritter A."/>
            <person name="Rousvoal S."/>
            <person name="Samanta M."/>
            <person name="Samson G."/>
            <person name="Schroeder D.C."/>
            <person name="Segurens B."/>
            <person name="Strittmatter M."/>
            <person name="Tonon T."/>
            <person name="Tregear J.W."/>
            <person name="Valentin K."/>
            <person name="von Dassow P."/>
            <person name="Yamagishi T."/>
            <person name="Van de Peer Y."/>
            <person name="Wincker P."/>
        </authorList>
    </citation>
    <scope>NUCLEOTIDE SEQUENCE [LARGE SCALE GENOMIC DNA]</scope>
    <source>
        <strain evidence="5">Ec32 / CCAP1310/4</strain>
    </source>
</reference>
<protein>
    <submittedName>
        <fullName evidence="4">Transporter</fullName>
    </submittedName>
</protein>
<sequence length="382" mass="41333">MPLRTALDNRFKIATKQTSIAQEVLAGVLGWQTVVQSLSFYASLLVGGDESVDQKSTFEAFLLVAGASTMAFGAFFNMPFIVAPSVLYSAPETSFVSLIPTALRLGAGCGISVLVSVLGMRNIGVLVNNSFSLQAFTWQIIVGFGIITAACGKAAPEKQLKKWMHVLGVPMVITVAIYAVLDRSKFQGYSLADHPPLSNWGMGAFGTINFSELRETPRKYWFYISRTFLSVNINVSSILLILIDAVCLEDVRTKVKSTREVDFSNAIGGTKKFRSMACAIPCMSLVGNFMGVTTQAAFVQSMILVFAGGKTGLSAVVTGALLLMTTVMWPLLPLLAPAHVSGALTVVISLRFFTVIKMIDVNEPRNLLMFGKKRCRAPREKG</sequence>
<dbReference type="Proteomes" id="UP000002630">
    <property type="component" value="Unassembled WGS sequence"/>
</dbReference>
<keyword evidence="3" id="KW-1133">Transmembrane helix</keyword>
<evidence type="ECO:0000256" key="3">
    <source>
        <dbReference type="SAM" id="Phobius"/>
    </source>
</evidence>
<dbReference type="PANTHER" id="PTHR43337">
    <property type="entry name" value="XANTHINE/URACIL PERMEASE C887.17-RELATED"/>
    <property type="match status" value="1"/>
</dbReference>
<dbReference type="GO" id="GO:0012505">
    <property type="term" value="C:endomembrane system"/>
    <property type="evidence" value="ECO:0007669"/>
    <property type="project" value="UniProtKB-SubCell"/>
</dbReference>
<proteinExistence type="predicted"/>
<feature type="transmembrane region" description="Helical" evidence="3">
    <location>
        <begin position="131"/>
        <end position="151"/>
    </location>
</feature>
<comment type="subcellular location">
    <subcellularLocation>
        <location evidence="1">Endomembrane system</location>
        <topology evidence="1">Multi-pass membrane protein</topology>
    </subcellularLocation>
</comment>
<evidence type="ECO:0000256" key="1">
    <source>
        <dbReference type="ARBA" id="ARBA00004127"/>
    </source>
</evidence>
<feature type="transmembrane region" description="Helical" evidence="3">
    <location>
        <begin position="95"/>
        <end position="119"/>
    </location>
</feature>
<dbReference type="EMBL" id="FN649760">
    <property type="protein sequence ID" value="CBJ33435.1"/>
    <property type="molecule type" value="Genomic_DNA"/>
</dbReference>
<dbReference type="InParanoid" id="D7G2T1"/>
<feature type="transmembrane region" description="Helical" evidence="3">
    <location>
        <begin position="61"/>
        <end position="83"/>
    </location>
</feature>
<dbReference type="GO" id="GO:0005886">
    <property type="term" value="C:plasma membrane"/>
    <property type="evidence" value="ECO:0007669"/>
    <property type="project" value="TreeGrafter"/>
</dbReference>
<feature type="transmembrane region" description="Helical" evidence="3">
    <location>
        <begin position="163"/>
        <end position="181"/>
    </location>
</feature>
<gene>
    <name evidence="4" type="ORF">Esi_0483_0010</name>
</gene>
<keyword evidence="3" id="KW-0812">Transmembrane</keyword>
<evidence type="ECO:0000313" key="5">
    <source>
        <dbReference type="Proteomes" id="UP000002630"/>
    </source>
</evidence>
<keyword evidence="5" id="KW-1185">Reference proteome</keyword>
<evidence type="ECO:0000313" key="4">
    <source>
        <dbReference type="EMBL" id="CBJ33435.1"/>
    </source>
</evidence>
<dbReference type="GO" id="GO:0005345">
    <property type="term" value="F:purine nucleobase transmembrane transporter activity"/>
    <property type="evidence" value="ECO:0007669"/>
    <property type="project" value="TreeGrafter"/>
</dbReference>
<evidence type="ECO:0000256" key="2">
    <source>
        <dbReference type="ARBA" id="ARBA00022448"/>
    </source>
</evidence>
<dbReference type="OrthoDB" id="431212at2759"/>
<dbReference type="AlphaFoldDB" id="D7G2T1"/>
<keyword evidence="3" id="KW-0472">Membrane</keyword>
<organism evidence="4 5">
    <name type="scientific">Ectocarpus siliculosus</name>
    <name type="common">Brown alga</name>
    <name type="synonym">Conferva siliculosa</name>
    <dbReference type="NCBI Taxonomy" id="2880"/>
    <lineage>
        <taxon>Eukaryota</taxon>
        <taxon>Sar</taxon>
        <taxon>Stramenopiles</taxon>
        <taxon>Ochrophyta</taxon>
        <taxon>PX clade</taxon>
        <taxon>Phaeophyceae</taxon>
        <taxon>Ectocarpales</taxon>
        <taxon>Ectocarpaceae</taxon>
        <taxon>Ectocarpus</taxon>
    </lineage>
</organism>